<dbReference type="GO" id="GO:0046872">
    <property type="term" value="F:metal ion binding"/>
    <property type="evidence" value="ECO:0007669"/>
    <property type="project" value="InterPro"/>
</dbReference>
<dbReference type="PROSITE" id="PS00028">
    <property type="entry name" value="ZINC_FINGER_C2H2_1"/>
    <property type="match status" value="1"/>
</dbReference>
<organism evidence="1 2">
    <name type="scientific">Paramuricea clavata</name>
    <name type="common">Red gorgonian</name>
    <name type="synonym">Violescent sea-whip</name>
    <dbReference type="NCBI Taxonomy" id="317549"/>
    <lineage>
        <taxon>Eukaryota</taxon>
        <taxon>Metazoa</taxon>
        <taxon>Cnidaria</taxon>
        <taxon>Anthozoa</taxon>
        <taxon>Octocorallia</taxon>
        <taxon>Malacalcyonacea</taxon>
        <taxon>Plexauridae</taxon>
        <taxon>Paramuricea</taxon>
    </lineage>
</organism>
<dbReference type="AlphaFoldDB" id="A0A6S7IXP7"/>
<dbReference type="InterPro" id="IPR000306">
    <property type="entry name" value="Znf_FYVE"/>
</dbReference>
<dbReference type="Gene3D" id="4.10.860.20">
    <property type="entry name" value="Rabenosyn, Rab binding domain"/>
    <property type="match status" value="1"/>
</dbReference>
<reference evidence="1" key="1">
    <citation type="submission" date="2020-04" db="EMBL/GenBank/DDBJ databases">
        <authorList>
            <person name="Alioto T."/>
            <person name="Alioto T."/>
            <person name="Gomez Garrido J."/>
        </authorList>
    </citation>
    <scope>NUCLEOTIDE SEQUENCE</scope>
    <source>
        <strain evidence="1">A484AB</strain>
    </source>
</reference>
<dbReference type="InterPro" id="IPR052727">
    <property type="entry name" value="Rab4/Rab5_effector"/>
</dbReference>
<dbReference type="InterPro" id="IPR013087">
    <property type="entry name" value="Znf_C2H2_type"/>
</dbReference>
<dbReference type="PANTHER" id="PTHR13510">
    <property type="entry name" value="FYVE-FINGER-CONTAINING RAB5 EFFECTOR PROTEIN RABENOSYN-5-RELATED"/>
    <property type="match status" value="1"/>
</dbReference>
<dbReference type="EMBL" id="CACRXK020005497">
    <property type="protein sequence ID" value="CAB4006388.1"/>
    <property type="molecule type" value="Genomic_DNA"/>
</dbReference>
<name>A0A6S7IXP7_PARCT</name>
<sequence length="491" mass="56761">MKSRIMDESIEVQEGFLCPLCMKDLGTQKLLQAHFSDEHSNIEDPTKGQNIKGIFDKAKRKILGKGEEGLEQGGYGRNEELQMQTAGKELDFSYWEPQEIGFTQDHTNEFRRSRTQTIDDVMIETNTILIRLEKILNALTDADESRSLSNSKKKAKEQSMVPWISDDDAKLCFGCKKSFTIARRKHHCRLCGQVICGKCSEFLPLSSAATFCEMDGAQDVILSLDDDEANQKNALRVCYQCHDLLLKNYEIKRQKKKKTPLVQLYEKLTMLMADADLLLPDFNKMAESLSFGDTRYTYQEVIATRLKLLKMYETLEIVSKKVVALGQTTTTAEDGTTKTVMPGKSSQKLQRGIHAYVTNYLQNNMFTLKSIPSEEEYASLQKERAMLLKRRAEREKAQQEKAMKERALVHQEVLRKERHSLQNSPVIRRREMNVEQRRRSFDPQSDAILQQIDNVKDFLDKARENGQFDEVRSLERNLNELQLEYNKRIKR</sequence>
<dbReference type="SUPFAM" id="SSF57903">
    <property type="entry name" value="FYVE/PHD zinc finger"/>
    <property type="match status" value="1"/>
</dbReference>
<dbReference type="OrthoDB" id="166134at2759"/>
<dbReference type="Pfam" id="PF01363">
    <property type="entry name" value="FYVE"/>
    <property type="match status" value="1"/>
</dbReference>
<dbReference type="SUPFAM" id="SSF140125">
    <property type="entry name" value="Rabenosyn-5 Rab-binding domain-like"/>
    <property type="match status" value="1"/>
</dbReference>
<dbReference type="InterPro" id="IPR021565">
    <property type="entry name" value="Rbsn_Rab-bd"/>
</dbReference>
<gene>
    <name evidence="1" type="ORF">PACLA_8A031108</name>
</gene>
<comment type="caution">
    <text evidence="1">The sequence shown here is derived from an EMBL/GenBank/DDBJ whole genome shotgun (WGS) entry which is preliminary data.</text>
</comment>
<dbReference type="PROSITE" id="PS50178">
    <property type="entry name" value="ZF_FYVE"/>
    <property type="match status" value="1"/>
</dbReference>
<evidence type="ECO:0000313" key="1">
    <source>
        <dbReference type="EMBL" id="CAB4006388.1"/>
    </source>
</evidence>
<dbReference type="PANTHER" id="PTHR13510:SF44">
    <property type="entry name" value="RABENOSYN-5"/>
    <property type="match status" value="1"/>
</dbReference>
<protein>
    <submittedName>
        <fullName evidence="1">Rabenosyn-5-like</fullName>
    </submittedName>
</protein>
<accession>A0A6S7IXP7</accession>
<dbReference type="Gene3D" id="3.30.40.10">
    <property type="entry name" value="Zinc/RING finger domain, C3HC4 (zinc finger)"/>
    <property type="match status" value="1"/>
</dbReference>
<evidence type="ECO:0000313" key="2">
    <source>
        <dbReference type="Proteomes" id="UP001152795"/>
    </source>
</evidence>
<dbReference type="InterPro" id="IPR011011">
    <property type="entry name" value="Znf_FYVE_PHD"/>
</dbReference>
<dbReference type="InterPro" id="IPR036531">
    <property type="entry name" value="Rbsn_Rab-bd_sf"/>
</dbReference>
<dbReference type="Pfam" id="PF11464">
    <property type="entry name" value="Rbsn"/>
    <property type="match status" value="1"/>
</dbReference>
<dbReference type="InterPro" id="IPR013083">
    <property type="entry name" value="Znf_RING/FYVE/PHD"/>
</dbReference>
<dbReference type="Proteomes" id="UP001152795">
    <property type="component" value="Unassembled WGS sequence"/>
</dbReference>
<keyword evidence="2" id="KW-1185">Reference proteome</keyword>
<dbReference type="InterPro" id="IPR017455">
    <property type="entry name" value="Znf_FYVE-rel"/>
</dbReference>
<dbReference type="SMART" id="SM00064">
    <property type="entry name" value="FYVE"/>
    <property type="match status" value="1"/>
</dbReference>
<proteinExistence type="predicted"/>